<dbReference type="PIRSF" id="PIRSF016661">
    <property type="entry name" value="BioY"/>
    <property type="match status" value="1"/>
</dbReference>
<dbReference type="AlphaFoldDB" id="A0A9D1JRP8"/>
<dbReference type="PANTHER" id="PTHR34295:SF1">
    <property type="entry name" value="BIOTIN TRANSPORTER BIOY"/>
    <property type="match status" value="1"/>
</dbReference>
<feature type="transmembrane region" description="Helical" evidence="3">
    <location>
        <begin position="83"/>
        <end position="103"/>
    </location>
</feature>
<proteinExistence type="inferred from homology"/>
<dbReference type="GO" id="GO:0015225">
    <property type="term" value="F:biotin transmembrane transporter activity"/>
    <property type="evidence" value="ECO:0007669"/>
    <property type="project" value="UniProtKB-UniRule"/>
</dbReference>
<evidence type="ECO:0000313" key="5">
    <source>
        <dbReference type="Proteomes" id="UP000823927"/>
    </source>
</evidence>
<feature type="transmembrane region" description="Helical" evidence="3">
    <location>
        <begin position="143"/>
        <end position="164"/>
    </location>
</feature>
<keyword evidence="3" id="KW-1133">Transmembrane helix</keyword>
<reference evidence="4" key="1">
    <citation type="submission" date="2020-10" db="EMBL/GenBank/DDBJ databases">
        <authorList>
            <person name="Gilroy R."/>
        </authorList>
    </citation>
    <scope>NUCLEOTIDE SEQUENCE</scope>
    <source>
        <strain evidence="4">CHK178-757</strain>
    </source>
</reference>
<gene>
    <name evidence="4" type="ORF">IAB46_13360</name>
</gene>
<organism evidence="4 5">
    <name type="scientific">Candidatus Scybalocola faecigallinarum</name>
    <dbReference type="NCBI Taxonomy" id="2840941"/>
    <lineage>
        <taxon>Bacteria</taxon>
        <taxon>Bacillati</taxon>
        <taxon>Bacillota</taxon>
        <taxon>Clostridia</taxon>
        <taxon>Lachnospirales</taxon>
        <taxon>Lachnospiraceae</taxon>
        <taxon>Lachnospiraceae incertae sedis</taxon>
        <taxon>Candidatus Scybalocola (ex Gilroy et al. 2021)</taxon>
    </lineage>
</organism>
<protein>
    <recommendedName>
        <fullName evidence="2">Biotin transporter</fullName>
    </recommendedName>
</protein>
<dbReference type="Proteomes" id="UP000823927">
    <property type="component" value="Unassembled WGS sequence"/>
</dbReference>
<dbReference type="PANTHER" id="PTHR34295">
    <property type="entry name" value="BIOTIN TRANSPORTER BIOY"/>
    <property type="match status" value="1"/>
</dbReference>
<name>A0A9D1JRP8_9FIRM</name>
<dbReference type="Pfam" id="PF02632">
    <property type="entry name" value="BioY"/>
    <property type="match status" value="1"/>
</dbReference>
<evidence type="ECO:0000256" key="2">
    <source>
        <dbReference type="PIRNR" id="PIRNR016661"/>
    </source>
</evidence>
<keyword evidence="2" id="KW-1003">Cell membrane</keyword>
<sequence>MAQSRRLSAAAIVSCALFAALTAVCSQIQIPLPMVPMNLALFAVHLCGAVLGPVYGTLSIIVYVLLGLCGLPVFAGFGAGAGVLFGSTGGYVLGYILDALIVGMITRKWGASTKVCCVSMGLGLVICYTFGTVWFMVITGNPLWASLMICVFPFLIGDAAKILLAASLAARLKRVLYL</sequence>
<dbReference type="GO" id="GO:0005886">
    <property type="term" value="C:plasma membrane"/>
    <property type="evidence" value="ECO:0007669"/>
    <property type="project" value="UniProtKB-SubCell"/>
</dbReference>
<comment type="similarity">
    <text evidence="1 2">Belongs to the BioY family.</text>
</comment>
<keyword evidence="3" id="KW-0812">Transmembrane</keyword>
<reference evidence="4" key="2">
    <citation type="journal article" date="2021" name="PeerJ">
        <title>Extensive microbial diversity within the chicken gut microbiome revealed by metagenomics and culture.</title>
        <authorList>
            <person name="Gilroy R."/>
            <person name="Ravi A."/>
            <person name="Getino M."/>
            <person name="Pursley I."/>
            <person name="Horton D.L."/>
            <person name="Alikhan N.F."/>
            <person name="Baker D."/>
            <person name="Gharbi K."/>
            <person name="Hall N."/>
            <person name="Watson M."/>
            <person name="Adriaenssens E.M."/>
            <person name="Foster-Nyarko E."/>
            <person name="Jarju S."/>
            <person name="Secka A."/>
            <person name="Antonio M."/>
            <person name="Oren A."/>
            <person name="Chaudhuri R.R."/>
            <person name="La Ragione R."/>
            <person name="Hildebrand F."/>
            <person name="Pallen M.J."/>
        </authorList>
    </citation>
    <scope>NUCLEOTIDE SEQUENCE</scope>
    <source>
        <strain evidence="4">CHK178-757</strain>
    </source>
</reference>
<dbReference type="InterPro" id="IPR003784">
    <property type="entry name" value="BioY"/>
</dbReference>
<feature type="transmembrane region" description="Helical" evidence="3">
    <location>
        <begin position="36"/>
        <end position="55"/>
    </location>
</feature>
<feature type="transmembrane region" description="Helical" evidence="3">
    <location>
        <begin position="115"/>
        <end position="137"/>
    </location>
</feature>
<keyword evidence="2" id="KW-0813">Transport</keyword>
<dbReference type="EMBL" id="DVIT01000057">
    <property type="protein sequence ID" value="HIS48511.1"/>
    <property type="molecule type" value="Genomic_DNA"/>
</dbReference>
<evidence type="ECO:0000313" key="4">
    <source>
        <dbReference type="EMBL" id="HIS48511.1"/>
    </source>
</evidence>
<evidence type="ECO:0000256" key="3">
    <source>
        <dbReference type="SAM" id="Phobius"/>
    </source>
</evidence>
<evidence type="ECO:0000256" key="1">
    <source>
        <dbReference type="ARBA" id="ARBA00010692"/>
    </source>
</evidence>
<dbReference type="Gene3D" id="1.10.1760.20">
    <property type="match status" value="1"/>
</dbReference>
<feature type="transmembrane region" description="Helical" evidence="3">
    <location>
        <begin position="60"/>
        <end position="77"/>
    </location>
</feature>
<comment type="caution">
    <text evidence="4">The sequence shown here is derived from an EMBL/GenBank/DDBJ whole genome shotgun (WGS) entry which is preliminary data.</text>
</comment>
<accession>A0A9D1JRP8</accession>
<comment type="subcellular location">
    <subcellularLocation>
        <location evidence="2">Cell membrane</location>
        <topology evidence="2">Multi-pass membrane protein</topology>
    </subcellularLocation>
</comment>
<keyword evidence="2 3" id="KW-0472">Membrane</keyword>